<feature type="region of interest" description="Disordered" evidence="1">
    <location>
        <begin position="204"/>
        <end position="246"/>
    </location>
</feature>
<feature type="compositionally biased region" description="Polar residues" evidence="1">
    <location>
        <begin position="439"/>
        <end position="456"/>
    </location>
</feature>
<dbReference type="InterPro" id="IPR001810">
    <property type="entry name" value="F-box_dom"/>
</dbReference>
<evidence type="ECO:0000259" key="2">
    <source>
        <dbReference type="PROSITE" id="PS50181"/>
    </source>
</evidence>
<dbReference type="InterPro" id="IPR036047">
    <property type="entry name" value="F-box-like_dom_sf"/>
</dbReference>
<dbReference type="SUPFAM" id="SSF81383">
    <property type="entry name" value="F-box domain"/>
    <property type="match status" value="1"/>
</dbReference>
<dbReference type="Pfam" id="PF12937">
    <property type="entry name" value="F-box-like"/>
    <property type="match status" value="1"/>
</dbReference>
<dbReference type="Gene3D" id="3.80.10.10">
    <property type="entry name" value="Ribonuclease Inhibitor"/>
    <property type="match status" value="1"/>
</dbReference>
<name>A0A9P6FCW7_9FUNG</name>
<evidence type="ECO:0000313" key="4">
    <source>
        <dbReference type="Proteomes" id="UP000723463"/>
    </source>
</evidence>
<dbReference type="Gene3D" id="1.20.1280.50">
    <property type="match status" value="1"/>
</dbReference>
<reference evidence="3" key="1">
    <citation type="journal article" date="2020" name="Fungal Divers.">
        <title>Resolving the Mortierellaceae phylogeny through synthesis of multi-gene phylogenetics and phylogenomics.</title>
        <authorList>
            <person name="Vandepol N."/>
            <person name="Liber J."/>
            <person name="Desiro A."/>
            <person name="Na H."/>
            <person name="Kennedy M."/>
            <person name="Barry K."/>
            <person name="Grigoriev I.V."/>
            <person name="Miller A.N."/>
            <person name="O'Donnell K."/>
            <person name="Stajich J.E."/>
            <person name="Bonito G."/>
        </authorList>
    </citation>
    <scope>NUCLEOTIDE SEQUENCE</scope>
    <source>
        <strain evidence="3">NRRL 2591</strain>
    </source>
</reference>
<dbReference type="Proteomes" id="UP000723463">
    <property type="component" value="Unassembled WGS sequence"/>
</dbReference>
<organism evidence="3 4">
    <name type="scientific">Mortierella hygrophila</name>
    <dbReference type="NCBI Taxonomy" id="979708"/>
    <lineage>
        <taxon>Eukaryota</taxon>
        <taxon>Fungi</taxon>
        <taxon>Fungi incertae sedis</taxon>
        <taxon>Mucoromycota</taxon>
        <taxon>Mortierellomycotina</taxon>
        <taxon>Mortierellomycetes</taxon>
        <taxon>Mortierellales</taxon>
        <taxon>Mortierellaceae</taxon>
        <taxon>Mortierella</taxon>
    </lineage>
</organism>
<dbReference type="AlphaFoldDB" id="A0A9P6FCW7"/>
<gene>
    <name evidence="3" type="ORF">EC957_006288</name>
</gene>
<proteinExistence type="predicted"/>
<dbReference type="EMBL" id="JAAAXW010000029">
    <property type="protein sequence ID" value="KAF9548475.1"/>
    <property type="molecule type" value="Genomic_DNA"/>
</dbReference>
<feature type="compositionally biased region" description="Low complexity" evidence="1">
    <location>
        <begin position="212"/>
        <end position="245"/>
    </location>
</feature>
<dbReference type="CDD" id="cd09917">
    <property type="entry name" value="F-box_SF"/>
    <property type="match status" value="1"/>
</dbReference>
<keyword evidence="4" id="KW-1185">Reference proteome</keyword>
<evidence type="ECO:0000256" key="1">
    <source>
        <dbReference type="SAM" id="MobiDB-lite"/>
    </source>
</evidence>
<dbReference type="SUPFAM" id="SSF52047">
    <property type="entry name" value="RNI-like"/>
    <property type="match status" value="1"/>
</dbReference>
<sequence>MVTTLPTEVLIQVSSYLNPADLASACCVNHAWFIPFASKLWRTLHKDQFSQEALLGALPRYSLFVRELHCSRFAKLERLGPECTRLIIMEAPVLGPAHGRKYGYAIEILERNPDLEEVSVWFPNPVEATRQLMRVVGIVVRMKKLRKLCIDGFMAPEGVLEYLLEMLPGLEELSIVTWQANPDAVLDPDFVAWRMQRMALEDAGNQDRAGLTPTAPVTSATTSATPPAISLPAGASSSAVTTSTTEPPRQLRRLSLIDIKFSFEYFLKLVQDYPLLESITLEGSEESAHFRPEGSPNYITFCEQLGIHCPRLDQLSLKSVEINNDGLEYLLSAFPRLKRIAIANTPMADCDILGILLNRSGYSETLEEIDLTQDSLRPSAVETLEVLRRFHRLRRLRVTSGAIMVRSLIQVFLIQNLNGVDDERQQEQQQQQQQHPPVASNQANSEDLQGQGQMHATPTRPGELLEKFEVTIVGPSRGWAPPALFADEYDDRYGQQERDADDADRTYPLYSTLTTLLKNKTLLDMDGLTLDYEF</sequence>
<accession>A0A9P6FCW7</accession>
<comment type="caution">
    <text evidence="3">The sequence shown here is derived from an EMBL/GenBank/DDBJ whole genome shotgun (WGS) entry which is preliminary data.</text>
</comment>
<dbReference type="PROSITE" id="PS50181">
    <property type="entry name" value="FBOX"/>
    <property type="match status" value="1"/>
</dbReference>
<protein>
    <recommendedName>
        <fullName evidence="2">F-box domain-containing protein</fullName>
    </recommendedName>
</protein>
<feature type="domain" description="F-box" evidence="2">
    <location>
        <begin position="1"/>
        <end position="44"/>
    </location>
</feature>
<dbReference type="InterPro" id="IPR032675">
    <property type="entry name" value="LRR_dom_sf"/>
</dbReference>
<evidence type="ECO:0000313" key="3">
    <source>
        <dbReference type="EMBL" id="KAF9548475.1"/>
    </source>
</evidence>
<feature type="region of interest" description="Disordered" evidence="1">
    <location>
        <begin position="423"/>
        <end position="461"/>
    </location>
</feature>